<dbReference type="PANTHER" id="PTHR42979:SF1">
    <property type="entry name" value="3-ISOPROPYLMALATE DEHYDROGENASE"/>
    <property type="match status" value="1"/>
</dbReference>
<evidence type="ECO:0000256" key="5">
    <source>
        <dbReference type="ARBA" id="ARBA00022430"/>
    </source>
</evidence>
<evidence type="ECO:0000256" key="3">
    <source>
        <dbReference type="ARBA" id="ARBA00011738"/>
    </source>
</evidence>
<organism evidence="14">
    <name type="scientific">marine metagenome</name>
    <dbReference type="NCBI Taxonomy" id="408172"/>
    <lineage>
        <taxon>unclassified sequences</taxon>
        <taxon>metagenomes</taxon>
        <taxon>ecological metagenomes</taxon>
    </lineage>
</organism>
<comment type="subunit">
    <text evidence="3">Homodimer.</text>
</comment>
<dbReference type="InterPro" id="IPR004429">
    <property type="entry name" value="Isopropylmalate_DH"/>
</dbReference>
<evidence type="ECO:0000256" key="7">
    <source>
        <dbReference type="ARBA" id="ARBA00022723"/>
    </source>
</evidence>
<evidence type="ECO:0000259" key="13">
    <source>
        <dbReference type="SMART" id="SM01329"/>
    </source>
</evidence>
<reference evidence="14" key="1">
    <citation type="submission" date="2018-05" db="EMBL/GenBank/DDBJ databases">
        <authorList>
            <person name="Lanie J.A."/>
            <person name="Ng W.-L."/>
            <person name="Kazmierczak K.M."/>
            <person name="Andrzejewski T.M."/>
            <person name="Davidsen T.M."/>
            <person name="Wayne K.J."/>
            <person name="Tettelin H."/>
            <person name="Glass J.I."/>
            <person name="Rusch D."/>
            <person name="Podicherti R."/>
            <person name="Tsui H.-C.T."/>
            <person name="Winkler M.E."/>
        </authorList>
    </citation>
    <scope>NUCLEOTIDE SEQUENCE</scope>
</reference>
<dbReference type="SMART" id="SM01329">
    <property type="entry name" value="Iso_dh"/>
    <property type="match status" value="1"/>
</dbReference>
<keyword evidence="7" id="KW-0479">Metal-binding</keyword>
<dbReference type="NCBIfam" id="TIGR00169">
    <property type="entry name" value="leuB"/>
    <property type="match status" value="1"/>
</dbReference>
<keyword evidence="5" id="KW-0432">Leucine biosynthesis</keyword>
<dbReference type="PANTHER" id="PTHR42979">
    <property type="entry name" value="3-ISOPROPYLMALATE DEHYDROGENASE"/>
    <property type="match status" value="1"/>
</dbReference>
<dbReference type="SUPFAM" id="SSF53659">
    <property type="entry name" value="Isocitrate/Isopropylmalate dehydrogenase-like"/>
    <property type="match status" value="1"/>
</dbReference>
<evidence type="ECO:0000256" key="2">
    <source>
        <dbReference type="ARBA" id="ARBA00001946"/>
    </source>
</evidence>
<keyword evidence="12" id="KW-0100">Branched-chain amino acid biosynthesis</keyword>
<sequence>MKTFKITILPGDGIGPEVMDAALAVLDVVGIEYGLNFEIKSELAGGASLDQFNEPITKSALQSCQESDAVLLGAVGGPKWDNFPQEKKPEKGLLKLREVLGLFSNLRPAKIFAPLADASSLKKDVIVGSDVMVVRELTGGIYFGEPRGHDKHEGFNTLRYKKYEVKRIAKVAFELARKRNGHVTSVDKANVLDSSKFWRDVVHEVHKDYQDVPLSDMYVDNAAMQLVRDPKQFDVIVTQNLFGDILSDITAMITGSLGMLPSASIGEKHAMYEPVHGTAPEIAGQNKANPIAMICSVAMMMEITLNQPKAAHRLNNAIESVLENGIKTIDIASSDSTIVTTDRMRDEIIHAFQQTDKSILDSRELVRE</sequence>
<evidence type="ECO:0000256" key="8">
    <source>
        <dbReference type="ARBA" id="ARBA00022842"/>
    </source>
</evidence>
<dbReference type="Pfam" id="PF00180">
    <property type="entry name" value="Iso_dh"/>
    <property type="match status" value="1"/>
</dbReference>
<comment type="cofactor">
    <cofactor evidence="1">
        <name>Mn(2+)</name>
        <dbReference type="ChEBI" id="CHEBI:29035"/>
    </cofactor>
</comment>
<dbReference type="Gene3D" id="3.40.718.10">
    <property type="entry name" value="Isopropylmalate Dehydrogenase"/>
    <property type="match status" value="1"/>
</dbReference>
<evidence type="ECO:0000256" key="12">
    <source>
        <dbReference type="ARBA" id="ARBA00023304"/>
    </source>
</evidence>
<comment type="cofactor">
    <cofactor evidence="2">
        <name>Mg(2+)</name>
        <dbReference type="ChEBI" id="CHEBI:18420"/>
    </cofactor>
</comment>
<dbReference type="FunFam" id="3.40.718.10:FF:000006">
    <property type="entry name" value="3-isopropylmalate dehydrogenase"/>
    <property type="match status" value="1"/>
</dbReference>
<dbReference type="AlphaFoldDB" id="A0A381SL33"/>
<dbReference type="EMBL" id="UINC01003173">
    <property type="protein sequence ID" value="SVA03978.1"/>
    <property type="molecule type" value="Genomic_DNA"/>
</dbReference>
<protein>
    <recommendedName>
        <fullName evidence="4">3-isopropylmalate dehydrogenase</fullName>
        <ecNumber evidence="4">1.1.1.85</ecNumber>
    </recommendedName>
</protein>
<dbReference type="PROSITE" id="PS00470">
    <property type="entry name" value="IDH_IMDH"/>
    <property type="match status" value="1"/>
</dbReference>
<dbReference type="GO" id="GO:0051287">
    <property type="term" value="F:NAD binding"/>
    <property type="evidence" value="ECO:0007669"/>
    <property type="project" value="InterPro"/>
</dbReference>
<dbReference type="GO" id="GO:0005829">
    <property type="term" value="C:cytosol"/>
    <property type="evidence" value="ECO:0007669"/>
    <property type="project" value="TreeGrafter"/>
</dbReference>
<gene>
    <name evidence="14" type="ORF">METZ01_LOCUS56832</name>
</gene>
<keyword evidence="11" id="KW-0464">Manganese</keyword>
<dbReference type="InterPro" id="IPR024084">
    <property type="entry name" value="IsoPropMal-DH-like_dom"/>
</dbReference>
<dbReference type="GO" id="GO:0000287">
    <property type="term" value="F:magnesium ion binding"/>
    <property type="evidence" value="ECO:0007669"/>
    <property type="project" value="InterPro"/>
</dbReference>
<keyword evidence="10" id="KW-0520">NAD</keyword>
<dbReference type="EC" id="1.1.1.85" evidence="4"/>
<proteinExistence type="inferred from homology"/>
<name>A0A381SL33_9ZZZZ</name>
<dbReference type="GO" id="GO:0003862">
    <property type="term" value="F:3-isopropylmalate dehydrogenase activity"/>
    <property type="evidence" value="ECO:0007669"/>
    <property type="project" value="UniProtKB-EC"/>
</dbReference>
<keyword evidence="9" id="KW-0560">Oxidoreductase</keyword>
<feature type="domain" description="Isopropylmalate dehydrogenase-like" evidence="13">
    <location>
        <begin position="5"/>
        <end position="348"/>
    </location>
</feature>
<keyword evidence="8" id="KW-0460">Magnesium</keyword>
<dbReference type="HAMAP" id="MF_01033">
    <property type="entry name" value="LeuB_type1"/>
    <property type="match status" value="1"/>
</dbReference>
<evidence type="ECO:0000256" key="4">
    <source>
        <dbReference type="ARBA" id="ARBA00013101"/>
    </source>
</evidence>
<evidence type="ECO:0000256" key="10">
    <source>
        <dbReference type="ARBA" id="ARBA00023027"/>
    </source>
</evidence>
<evidence type="ECO:0000256" key="6">
    <source>
        <dbReference type="ARBA" id="ARBA00022605"/>
    </source>
</evidence>
<keyword evidence="6" id="KW-0028">Amino-acid biosynthesis</keyword>
<dbReference type="GO" id="GO:0009098">
    <property type="term" value="P:L-leucine biosynthetic process"/>
    <property type="evidence" value="ECO:0007669"/>
    <property type="project" value="UniProtKB-KW"/>
</dbReference>
<evidence type="ECO:0000313" key="14">
    <source>
        <dbReference type="EMBL" id="SVA03978.1"/>
    </source>
</evidence>
<dbReference type="InterPro" id="IPR019818">
    <property type="entry name" value="IsoCit/isopropylmalate_DH_CS"/>
</dbReference>
<accession>A0A381SL33</accession>
<evidence type="ECO:0000256" key="9">
    <source>
        <dbReference type="ARBA" id="ARBA00023002"/>
    </source>
</evidence>
<evidence type="ECO:0000256" key="11">
    <source>
        <dbReference type="ARBA" id="ARBA00023211"/>
    </source>
</evidence>
<evidence type="ECO:0000256" key="1">
    <source>
        <dbReference type="ARBA" id="ARBA00001936"/>
    </source>
</evidence>